<keyword evidence="1" id="KW-1133">Transmembrane helix</keyword>
<dbReference type="RefSeq" id="WP_058938720.1">
    <property type="nucleotide sequence ID" value="NZ_LLYW01000019.1"/>
</dbReference>
<feature type="transmembrane region" description="Helical" evidence="1">
    <location>
        <begin position="100"/>
        <end position="118"/>
    </location>
</feature>
<dbReference type="OrthoDB" id="91084at2157"/>
<accession>A0A100XXV7</accession>
<reference evidence="2 3" key="1">
    <citation type="submission" date="2015-10" db="EMBL/GenBank/DDBJ databases">
        <title>Draft genome sequence of Thermococcus celericrescens strain DSM 17994.</title>
        <authorList>
            <person name="Hong S.-J."/>
            <person name="Park C.-E."/>
            <person name="Shin J.-H."/>
        </authorList>
    </citation>
    <scope>NUCLEOTIDE SEQUENCE [LARGE SCALE GENOMIC DNA]</scope>
    <source>
        <strain evidence="2 3">DSM 17994</strain>
    </source>
</reference>
<dbReference type="InterPro" id="IPR019235">
    <property type="entry name" value="DUF2178_TM"/>
</dbReference>
<feature type="transmembrane region" description="Helical" evidence="1">
    <location>
        <begin position="71"/>
        <end position="88"/>
    </location>
</feature>
<protein>
    <recommendedName>
        <fullName evidence="4">DUF2178 domain-containing protein</fullName>
    </recommendedName>
</protein>
<feature type="transmembrane region" description="Helical" evidence="1">
    <location>
        <begin position="7"/>
        <end position="23"/>
    </location>
</feature>
<keyword evidence="1" id="KW-0812">Transmembrane</keyword>
<organism evidence="2 3">
    <name type="scientific">Thermococcus celericrescens</name>
    <dbReference type="NCBI Taxonomy" id="227598"/>
    <lineage>
        <taxon>Archaea</taxon>
        <taxon>Methanobacteriati</taxon>
        <taxon>Methanobacteriota</taxon>
        <taxon>Thermococci</taxon>
        <taxon>Thermococcales</taxon>
        <taxon>Thermococcaceae</taxon>
        <taxon>Thermococcus</taxon>
    </lineage>
</organism>
<gene>
    <name evidence="2" type="ORF">APY94_05730</name>
</gene>
<dbReference type="EMBL" id="LLYW01000019">
    <property type="protein sequence ID" value="KUH33465.1"/>
    <property type="molecule type" value="Genomic_DNA"/>
</dbReference>
<proteinExistence type="predicted"/>
<dbReference type="AlphaFoldDB" id="A0A100XXV7"/>
<dbReference type="Pfam" id="PF09946">
    <property type="entry name" value="DUF2178"/>
    <property type="match status" value="1"/>
</dbReference>
<dbReference type="Proteomes" id="UP000053462">
    <property type="component" value="Unassembled WGS sequence"/>
</dbReference>
<keyword evidence="3" id="KW-1185">Reference proteome</keyword>
<keyword evidence="1" id="KW-0472">Membrane</keyword>
<feature type="transmembrane region" description="Helical" evidence="1">
    <location>
        <begin position="29"/>
        <end position="50"/>
    </location>
</feature>
<evidence type="ECO:0000313" key="2">
    <source>
        <dbReference type="EMBL" id="KUH33465.1"/>
    </source>
</evidence>
<comment type="caution">
    <text evidence="2">The sequence shown here is derived from an EMBL/GenBank/DDBJ whole genome shotgun (WGS) entry which is preliminary data.</text>
</comment>
<sequence length="122" mass="13497">MNLKYEGLLAGLIAVMVIGLAYSTKSGKASLAVGIFLLGVLLVYALNRYYNSRVERVEDERTELISAKSTRNAFAVVSIVLFAEYLWEYSNGNTETATKLLIPLAVGVVALVISQYHYERVM</sequence>
<evidence type="ECO:0000313" key="3">
    <source>
        <dbReference type="Proteomes" id="UP000053462"/>
    </source>
</evidence>
<evidence type="ECO:0008006" key="4">
    <source>
        <dbReference type="Google" id="ProtNLM"/>
    </source>
</evidence>
<dbReference type="STRING" id="227598.APY94_05730"/>
<evidence type="ECO:0000256" key="1">
    <source>
        <dbReference type="SAM" id="Phobius"/>
    </source>
</evidence>
<name>A0A100XXV7_9EURY</name>